<dbReference type="InterPro" id="IPR047951">
    <property type="entry name" value="Transpos_ISL3"/>
</dbReference>
<dbReference type="NCBIfam" id="NF033550">
    <property type="entry name" value="transpos_ISL3"/>
    <property type="match status" value="1"/>
</dbReference>
<dbReference type="Proteomes" id="UP000812672">
    <property type="component" value="Unassembled WGS sequence"/>
</dbReference>
<name>A0ABS6GSL4_9BACI</name>
<keyword evidence="3" id="KW-1185">Reference proteome</keyword>
<evidence type="ECO:0000313" key="2">
    <source>
        <dbReference type="EMBL" id="MBU6082095.1"/>
    </source>
</evidence>
<evidence type="ECO:0000313" key="3">
    <source>
        <dbReference type="Proteomes" id="UP000812672"/>
    </source>
</evidence>
<proteinExistence type="predicted"/>
<sequence>MYRQFTKELIQLKEFRLHELFKSEDDRWVATLKPVELHNRCTGCDVKAHIHNRKSRTLRHQWIPGRRDLYVQIPVYRFRCPLCGITWSSNWEGIPQRGHVTEHFKATVTEYCFGKTIQEVANNLLEPYSNVERWFYEQASNLLPDIKETDSPEQLCLDEFAIRKGHCYAFALMDPTTGHIWQTSEGKSRKSIQDGLLHYPFRQPPKVVVTDLAPGIAETIIDVWPEVDIVADKFHVIQLLTRTIEQTRKLISKEDKHKKIRHQRRLLMTLPSKLKDNELEERDCLLEDQPKLQELYQALQDLRKMYEAKDFHEGDRYFKQWIQKYMYGMVPALQKVAKTLLQWKKPILNFFTYGLTNGPMEGTNNKIKVLKRKAYGYRNQDHFFTRIRLECKQPF</sequence>
<organism evidence="2 3">
    <name type="scientific">Allobacillus halotolerans</name>
    <dbReference type="NCBI Taxonomy" id="570278"/>
    <lineage>
        <taxon>Bacteria</taxon>
        <taxon>Bacillati</taxon>
        <taxon>Bacillota</taxon>
        <taxon>Bacilli</taxon>
        <taxon>Bacillales</taxon>
        <taxon>Bacillaceae</taxon>
        <taxon>Allobacillus</taxon>
    </lineage>
</organism>
<dbReference type="Pfam" id="PF01610">
    <property type="entry name" value="DDE_Tnp_ISL3"/>
    <property type="match status" value="1"/>
</dbReference>
<dbReference type="RefSeq" id="WP_216687993.1">
    <property type="nucleotide sequence ID" value="NZ_CP117968.1"/>
</dbReference>
<feature type="domain" description="Transposase IS204/IS1001/IS1096/IS1165 DDE" evidence="1">
    <location>
        <begin position="155"/>
        <end position="387"/>
    </location>
</feature>
<dbReference type="EMBL" id="JAHLZF010000058">
    <property type="protein sequence ID" value="MBU6082095.1"/>
    <property type="molecule type" value="Genomic_DNA"/>
</dbReference>
<protein>
    <submittedName>
        <fullName evidence="2">ISL3 family transposase</fullName>
    </submittedName>
</protein>
<accession>A0ABS6GSL4</accession>
<dbReference type="InterPro" id="IPR002560">
    <property type="entry name" value="Transposase_DDE"/>
</dbReference>
<dbReference type="PANTHER" id="PTHR33498">
    <property type="entry name" value="TRANSPOSASE FOR INSERTION SEQUENCE ELEMENT IS1557"/>
    <property type="match status" value="1"/>
</dbReference>
<dbReference type="PANTHER" id="PTHR33498:SF1">
    <property type="entry name" value="TRANSPOSASE FOR INSERTION SEQUENCE ELEMENT IS1557"/>
    <property type="match status" value="1"/>
</dbReference>
<evidence type="ECO:0000259" key="1">
    <source>
        <dbReference type="Pfam" id="PF01610"/>
    </source>
</evidence>
<reference evidence="2 3" key="1">
    <citation type="journal article" date="2011" name="Int. J. Syst. Evol. Microbiol.">
        <title>Allobacillus halotolerans gen. nov., sp. nov. isolated from shrimp paste.</title>
        <authorList>
            <person name="Sheu S.Y."/>
            <person name="Arun A.B."/>
            <person name="Jiang S.R."/>
            <person name="Young C.C."/>
            <person name="Chen W.M."/>
        </authorList>
    </citation>
    <scope>NUCLEOTIDE SEQUENCE [LARGE SCALE GENOMIC DNA]</scope>
    <source>
        <strain evidence="2 3">LMG 24826</strain>
    </source>
</reference>
<comment type="caution">
    <text evidence="2">The sequence shown here is derived from an EMBL/GenBank/DDBJ whole genome shotgun (WGS) entry which is preliminary data.</text>
</comment>
<gene>
    <name evidence="2" type="ORF">KQ486_13970</name>
</gene>